<keyword evidence="3" id="KW-0731">Sigma factor</keyword>
<name>A0ABZ1WGF1_9ACTN</name>
<keyword evidence="2" id="KW-0805">Transcription regulation</keyword>
<accession>A0ABZ1WGF1</accession>
<evidence type="ECO:0000256" key="6">
    <source>
        <dbReference type="SAM" id="MobiDB-lite"/>
    </source>
</evidence>
<dbReference type="SUPFAM" id="SSF88659">
    <property type="entry name" value="Sigma3 and sigma4 domains of RNA polymerase sigma factors"/>
    <property type="match status" value="1"/>
</dbReference>
<evidence type="ECO:0000256" key="3">
    <source>
        <dbReference type="ARBA" id="ARBA00023082"/>
    </source>
</evidence>
<feature type="compositionally biased region" description="Low complexity" evidence="6">
    <location>
        <begin position="289"/>
        <end position="308"/>
    </location>
</feature>
<evidence type="ECO:0000256" key="1">
    <source>
        <dbReference type="ARBA" id="ARBA00010641"/>
    </source>
</evidence>
<feature type="region of interest" description="Disordered" evidence="6">
    <location>
        <begin position="289"/>
        <end position="363"/>
    </location>
</feature>
<feature type="compositionally biased region" description="Low complexity" evidence="6">
    <location>
        <begin position="319"/>
        <end position="336"/>
    </location>
</feature>
<comment type="similarity">
    <text evidence="1">Belongs to the sigma-70 factor family. ECF subfamily.</text>
</comment>
<dbReference type="InterPro" id="IPR007627">
    <property type="entry name" value="RNA_pol_sigma70_r2"/>
</dbReference>
<organism evidence="8 9">
    <name type="scientific">Kitasatospora herbaricolor</name>
    <dbReference type="NCBI Taxonomy" id="68217"/>
    <lineage>
        <taxon>Bacteria</taxon>
        <taxon>Bacillati</taxon>
        <taxon>Actinomycetota</taxon>
        <taxon>Actinomycetes</taxon>
        <taxon>Kitasatosporales</taxon>
        <taxon>Streptomycetaceae</taxon>
        <taxon>Kitasatospora</taxon>
    </lineage>
</organism>
<dbReference type="InterPro" id="IPR036388">
    <property type="entry name" value="WH-like_DNA-bd_sf"/>
</dbReference>
<gene>
    <name evidence="8" type="ORF">OG469_33490</name>
</gene>
<feature type="domain" description="RNA polymerase sigma-70 region 2" evidence="7">
    <location>
        <begin position="63"/>
        <end position="122"/>
    </location>
</feature>
<keyword evidence="5" id="KW-0804">Transcription</keyword>
<dbReference type="NCBIfam" id="TIGR02937">
    <property type="entry name" value="sigma70-ECF"/>
    <property type="match status" value="1"/>
</dbReference>
<dbReference type="Gene3D" id="1.10.1740.10">
    <property type="match status" value="1"/>
</dbReference>
<feature type="region of interest" description="Disordered" evidence="6">
    <location>
        <begin position="1"/>
        <end position="47"/>
    </location>
</feature>
<keyword evidence="4" id="KW-0238">DNA-binding</keyword>
<dbReference type="PANTHER" id="PTHR43133:SF8">
    <property type="entry name" value="RNA POLYMERASE SIGMA FACTOR HI_1459-RELATED"/>
    <property type="match status" value="1"/>
</dbReference>
<sequence length="363" mass="38605">MHHRSSPEPGRAEPPSVPRTGNERVPAPAAGDRGPGTGPEAEPEDAELTERLRSGEYGLAAVLYRRHHRATLAHARSLDPTGGTAEDLASEAFTRTLAAVRAGHGPTASWRPYLLAVVRNTAAAWASVGHRTVLTTDVERLADRNPSSLQPDQILASAVERDLVLAAYRTLPERWRRALRHSVVEQRPTKEVARLLGLTGSGASSLLWRAQEGLRRAYLAAHLQGPVSPECLAYTDQLKALARHPARRKSKFVTRHLENCAQCCHRYEEMRDINLSLRLARTTLLAPATDAADSTAAAARPGPARTGAVPGSLPPDGGTTTADSTATATVPPRVDGGTPGTGDPGGYPPSSAPRPDASPEDPS</sequence>
<dbReference type="EMBL" id="CP108482">
    <property type="protein sequence ID" value="WUS59977.1"/>
    <property type="molecule type" value="Genomic_DNA"/>
</dbReference>
<protein>
    <submittedName>
        <fullName evidence="8">Sigma-70 family RNA polymerase sigma factor</fullName>
    </submittedName>
</protein>
<dbReference type="Pfam" id="PF04542">
    <property type="entry name" value="Sigma70_r2"/>
    <property type="match status" value="1"/>
</dbReference>
<dbReference type="SUPFAM" id="SSF88946">
    <property type="entry name" value="Sigma2 domain of RNA polymerase sigma factors"/>
    <property type="match status" value="1"/>
</dbReference>
<proteinExistence type="inferred from homology"/>
<dbReference type="InterPro" id="IPR014284">
    <property type="entry name" value="RNA_pol_sigma-70_dom"/>
</dbReference>
<dbReference type="InterPro" id="IPR039425">
    <property type="entry name" value="RNA_pol_sigma-70-like"/>
</dbReference>
<keyword evidence="9" id="KW-1185">Reference proteome</keyword>
<evidence type="ECO:0000313" key="8">
    <source>
        <dbReference type="EMBL" id="WUS59977.1"/>
    </source>
</evidence>
<dbReference type="Proteomes" id="UP001432014">
    <property type="component" value="Chromosome"/>
</dbReference>
<dbReference type="InterPro" id="IPR013325">
    <property type="entry name" value="RNA_pol_sigma_r2"/>
</dbReference>
<evidence type="ECO:0000259" key="7">
    <source>
        <dbReference type="Pfam" id="PF04542"/>
    </source>
</evidence>
<reference evidence="8 9" key="1">
    <citation type="submission" date="2022-10" db="EMBL/GenBank/DDBJ databases">
        <title>The complete genomes of actinobacterial strains from the NBC collection.</title>
        <authorList>
            <person name="Joergensen T.S."/>
            <person name="Alvarez Arevalo M."/>
            <person name="Sterndorff E.B."/>
            <person name="Faurdal D."/>
            <person name="Vuksanovic O."/>
            <person name="Mourched A.-S."/>
            <person name="Charusanti P."/>
            <person name="Shaw S."/>
            <person name="Blin K."/>
            <person name="Weber T."/>
        </authorList>
    </citation>
    <scope>NUCLEOTIDE SEQUENCE [LARGE SCALE GENOMIC DNA]</scope>
    <source>
        <strain evidence="8 9">NBC_01247</strain>
    </source>
</reference>
<dbReference type="PANTHER" id="PTHR43133">
    <property type="entry name" value="RNA POLYMERASE ECF-TYPE SIGMA FACTO"/>
    <property type="match status" value="1"/>
</dbReference>
<dbReference type="InterPro" id="IPR013324">
    <property type="entry name" value="RNA_pol_sigma_r3/r4-like"/>
</dbReference>
<dbReference type="RefSeq" id="WP_329493927.1">
    <property type="nucleotide sequence ID" value="NZ_CP108460.1"/>
</dbReference>
<evidence type="ECO:0000256" key="4">
    <source>
        <dbReference type="ARBA" id="ARBA00023125"/>
    </source>
</evidence>
<evidence type="ECO:0000256" key="2">
    <source>
        <dbReference type="ARBA" id="ARBA00023015"/>
    </source>
</evidence>
<evidence type="ECO:0000256" key="5">
    <source>
        <dbReference type="ARBA" id="ARBA00023163"/>
    </source>
</evidence>
<evidence type="ECO:0000313" key="9">
    <source>
        <dbReference type="Proteomes" id="UP001432014"/>
    </source>
</evidence>
<dbReference type="Gene3D" id="1.10.10.10">
    <property type="entry name" value="Winged helix-like DNA-binding domain superfamily/Winged helix DNA-binding domain"/>
    <property type="match status" value="1"/>
</dbReference>